<sequence length="84" mass="9150">MNLESIIEALEKELAGYARRGLAARAKQVETELRRLGWSPGATPSDVVPSESASTPHETPAKASRKASKPVKDDEAPKTPRRKK</sequence>
<evidence type="ECO:0000256" key="1">
    <source>
        <dbReference type="SAM" id="MobiDB-lite"/>
    </source>
</evidence>
<evidence type="ECO:0000313" key="2">
    <source>
        <dbReference type="EMBL" id="CAB5218954.1"/>
    </source>
</evidence>
<proteinExistence type="predicted"/>
<organism evidence="2">
    <name type="scientific">uncultured Caudovirales phage</name>
    <dbReference type="NCBI Taxonomy" id="2100421"/>
    <lineage>
        <taxon>Viruses</taxon>
        <taxon>Duplodnaviria</taxon>
        <taxon>Heunggongvirae</taxon>
        <taxon>Uroviricota</taxon>
        <taxon>Caudoviricetes</taxon>
        <taxon>Peduoviridae</taxon>
        <taxon>Maltschvirus</taxon>
        <taxon>Maltschvirus maltsch</taxon>
    </lineage>
</organism>
<accession>A0A6J7WS98</accession>
<protein>
    <submittedName>
        <fullName evidence="2">Uncharacterized protein</fullName>
    </submittedName>
</protein>
<reference evidence="2" key="1">
    <citation type="submission" date="2020-05" db="EMBL/GenBank/DDBJ databases">
        <authorList>
            <person name="Chiriac C."/>
            <person name="Salcher M."/>
            <person name="Ghai R."/>
            <person name="Kavagutti S V."/>
        </authorList>
    </citation>
    <scope>NUCLEOTIDE SEQUENCE</scope>
</reference>
<name>A0A6J7WS98_9CAUD</name>
<dbReference type="EMBL" id="LR798274">
    <property type="protein sequence ID" value="CAB5218954.1"/>
    <property type="molecule type" value="Genomic_DNA"/>
</dbReference>
<feature type="region of interest" description="Disordered" evidence="1">
    <location>
        <begin position="35"/>
        <end position="84"/>
    </location>
</feature>
<gene>
    <name evidence="2" type="ORF">UFOVP227_14</name>
</gene>